<gene>
    <name evidence="1" type="ORF">EVJ58_g3229</name>
</gene>
<name>A0A4Y9YNW0_9APHY</name>
<dbReference type="EMBL" id="SEKV01000129">
    <property type="protein sequence ID" value="TFY63478.1"/>
    <property type="molecule type" value="Genomic_DNA"/>
</dbReference>
<proteinExistence type="predicted"/>
<dbReference type="Proteomes" id="UP000298390">
    <property type="component" value="Unassembled WGS sequence"/>
</dbReference>
<reference evidence="1 2" key="1">
    <citation type="submission" date="2019-01" db="EMBL/GenBank/DDBJ databases">
        <title>Genome sequencing of the rare red list fungi Fomitopsis rosea.</title>
        <authorList>
            <person name="Buettner E."/>
            <person name="Kellner H."/>
        </authorList>
    </citation>
    <scope>NUCLEOTIDE SEQUENCE [LARGE SCALE GENOMIC DNA]</scope>
    <source>
        <strain evidence="1 2">DSM 105464</strain>
    </source>
</reference>
<sequence>MKLLWIPIYKLFYKGRIDDAKLFFSREFMDTENYELYDGGELMFARLPGDVLVYHPEGPFDSIYYSRQLEDTHTITANLMTLTIFGEISGNETENFRLVALDSDTFWKILSGFREHDLERQEIMRLAKDQTKTLQFKHRQERTRARQHSRAAFLLGQAGHMMLRASVAVSLGAIGGCAAIAAIRRAARCGVL</sequence>
<evidence type="ECO:0000313" key="2">
    <source>
        <dbReference type="Proteomes" id="UP000298390"/>
    </source>
</evidence>
<accession>A0A4Y9YNW0</accession>
<comment type="caution">
    <text evidence="1">The sequence shown here is derived from an EMBL/GenBank/DDBJ whole genome shotgun (WGS) entry which is preliminary data.</text>
</comment>
<organism evidence="1 2">
    <name type="scientific">Rhodofomes roseus</name>
    <dbReference type="NCBI Taxonomy" id="34475"/>
    <lineage>
        <taxon>Eukaryota</taxon>
        <taxon>Fungi</taxon>
        <taxon>Dikarya</taxon>
        <taxon>Basidiomycota</taxon>
        <taxon>Agaricomycotina</taxon>
        <taxon>Agaricomycetes</taxon>
        <taxon>Polyporales</taxon>
        <taxon>Rhodofomes</taxon>
    </lineage>
</organism>
<protein>
    <submittedName>
        <fullName evidence="1">Uncharacterized protein</fullName>
    </submittedName>
</protein>
<evidence type="ECO:0000313" key="1">
    <source>
        <dbReference type="EMBL" id="TFY63478.1"/>
    </source>
</evidence>
<dbReference type="AlphaFoldDB" id="A0A4Y9YNW0"/>